<accession>A7NPE4</accession>
<dbReference type="KEGG" id="rca:Rcas_3390"/>
<dbReference type="CDD" id="cd06260">
    <property type="entry name" value="DUF820-like"/>
    <property type="match status" value="1"/>
</dbReference>
<dbReference type="HOGENOM" id="CLU_076312_0_1_0"/>
<protein>
    <submittedName>
        <fullName evidence="2">Response regulator receiver protein</fullName>
    </submittedName>
</protein>
<proteinExistence type="predicted"/>
<name>A7NPE4_ROSCS</name>
<dbReference type="InterPro" id="IPR008538">
    <property type="entry name" value="Uma2"/>
</dbReference>
<sequence length="197" mass="22154">MTPITRRTVEFVETLPHLEGGRYEVIDGALYVTHQPHMRHWITCDHVIVSPGGWRLATGAGRIIPAPDVTRADDEAVAPYLVWIGHARLSDVIGNNGALHAAPDLIIEVVSPGKANEECDCEKKRALYNYNRRDVSVRWIVDRQAMTVDAFRRDDEALRCIATWQPGDVITSLRFPGFSCEIGRFFAIEYPARRTTA</sequence>
<dbReference type="InterPro" id="IPR011335">
    <property type="entry name" value="Restrct_endonuc-II-like"/>
</dbReference>
<dbReference type="Pfam" id="PF05685">
    <property type="entry name" value="Uma2"/>
    <property type="match status" value="1"/>
</dbReference>
<dbReference type="Proteomes" id="UP000000263">
    <property type="component" value="Chromosome"/>
</dbReference>
<dbReference type="STRING" id="383372.Rcas_3390"/>
<evidence type="ECO:0000259" key="1">
    <source>
        <dbReference type="Pfam" id="PF05685"/>
    </source>
</evidence>
<dbReference type="PANTHER" id="PTHR34107:SF4">
    <property type="entry name" value="SLL1222 PROTEIN"/>
    <property type="match status" value="1"/>
</dbReference>
<dbReference type="Gene3D" id="3.90.1570.10">
    <property type="entry name" value="tt1808, chain A"/>
    <property type="match status" value="1"/>
</dbReference>
<keyword evidence="3" id="KW-1185">Reference proteome</keyword>
<evidence type="ECO:0000313" key="3">
    <source>
        <dbReference type="Proteomes" id="UP000000263"/>
    </source>
</evidence>
<dbReference type="InterPro" id="IPR012296">
    <property type="entry name" value="Nuclease_put_TT1808"/>
</dbReference>
<dbReference type="AlphaFoldDB" id="A7NPE4"/>
<dbReference type="OrthoDB" id="153103at2"/>
<dbReference type="SUPFAM" id="SSF52980">
    <property type="entry name" value="Restriction endonuclease-like"/>
    <property type="match status" value="1"/>
</dbReference>
<dbReference type="PANTHER" id="PTHR34107">
    <property type="entry name" value="SLL0198 PROTEIN-RELATED"/>
    <property type="match status" value="1"/>
</dbReference>
<gene>
    <name evidence="2" type="ordered locus">Rcas_3390</name>
</gene>
<dbReference type="EMBL" id="CP000804">
    <property type="protein sequence ID" value="ABU59440.1"/>
    <property type="molecule type" value="Genomic_DNA"/>
</dbReference>
<dbReference type="RefSeq" id="WP_012121864.1">
    <property type="nucleotide sequence ID" value="NC_009767.1"/>
</dbReference>
<reference evidence="2 3" key="1">
    <citation type="submission" date="2007-08" db="EMBL/GenBank/DDBJ databases">
        <title>Complete sequence of Roseiflexus castenholzii DSM 13941.</title>
        <authorList>
            <consortium name="US DOE Joint Genome Institute"/>
            <person name="Copeland A."/>
            <person name="Lucas S."/>
            <person name="Lapidus A."/>
            <person name="Barry K."/>
            <person name="Glavina del Rio T."/>
            <person name="Dalin E."/>
            <person name="Tice H."/>
            <person name="Pitluck S."/>
            <person name="Thompson L.S."/>
            <person name="Brettin T."/>
            <person name="Bruce D."/>
            <person name="Detter J.C."/>
            <person name="Han C."/>
            <person name="Tapia R."/>
            <person name="Schmutz J."/>
            <person name="Larimer F."/>
            <person name="Land M."/>
            <person name="Hauser L."/>
            <person name="Kyrpides N."/>
            <person name="Mikhailova N."/>
            <person name="Bryant D.A."/>
            <person name="Hanada S."/>
            <person name="Tsukatani Y."/>
            <person name="Richardson P."/>
        </authorList>
    </citation>
    <scope>NUCLEOTIDE SEQUENCE [LARGE SCALE GENOMIC DNA]</scope>
    <source>
        <strain evidence="3">DSM 13941 / HLO8</strain>
    </source>
</reference>
<feature type="domain" description="Putative restriction endonuclease" evidence="1">
    <location>
        <begin position="13"/>
        <end position="181"/>
    </location>
</feature>
<evidence type="ECO:0000313" key="2">
    <source>
        <dbReference type="EMBL" id="ABU59440.1"/>
    </source>
</evidence>
<organism evidence="2 3">
    <name type="scientific">Roseiflexus castenholzii (strain DSM 13941 / HLO8)</name>
    <dbReference type="NCBI Taxonomy" id="383372"/>
    <lineage>
        <taxon>Bacteria</taxon>
        <taxon>Bacillati</taxon>
        <taxon>Chloroflexota</taxon>
        <taxon>Chloroflexia</taxon>
        <taxon>Chloroflexales</taxon>
        <taxon>Roseiflexineae</taxon>
        <taxon>Roseiflexaceae</taxon>
        <taxon>Roseiflexus</taxon>
    </lineage>
</organism>
<dbReference type="eggNOG" id="COG4636">
    <property type="taxonomic scope" value="Bacteria"/>
</dbReference>